<proteinExistence type="predicted"/>
<feature type="region of interest" description="Disordered" evidence="1">
    <location>
        <begin position="1"/>
        <end position="32"/>
    </location>
</feature>
<comment type="caution">
    <text evidence="2">The sequence shown here is derived from an EMBL/GenBank/DDBJ whole genome shotgun (WGS) entry which is preliminary data.</text>
</comment>
<feature type="region of interest" description="Disordered" evidence="1">
    <location>
        <begin position="76"/>
        <end position="127"/>
    </location>
</feature>
<dbReference type="EMBL" id="BAAAPU010000007">
    <property type="protein sequence ID" value="GAA1979771.1"/>
    <property type="molecule type" value="Genomic_DNA"/>
</dbReference>
<accession>A0ABN2S3K1</accession>
<evidence type="ECO:0000313" key="3">
    <source>
        <dbReference type="Proteomes" id="UP001500013"/>
    </source>
</evidence>
<gene>
    <name evidence="2" type="ORF">GCM10009817_20550</name>
</gene>
<evidence type="ECO:0000256" key="1">
    <source>
        <dbReference type="SAM" id="MobiDB-lite"/>
    </source>
</evidence>
<dbReference type="Proteomes" id="UP001500013">
    <property type="component" value="Unassembled WGS sequence"/>
</dbReference>
<organism evidence="2 3">
    <name type="scientific">Terrabacter lapilli</name>
    <dbReference type="NCBI Taxonomy" id="436231"/>
    <lineage>
        <taxon>Bacteria</taxon>
        <taxon>Bacillati</taxon>
        <taxon>Actinomycetota</taxon>
        <taxon>Actinomycetes</taxon>
        <taxon>Micrococcales</taxon>
        <taxon>Intrasporangiaceae</taxon>
        <taxon>Terrabacter</taxon>
    </lineage>
</organism>
<protein>
    <submittedName>
        <fullName evidence="2">Uncharacterized protein</fullName>
    </submittedName>
</protein>
<reference evidence="2 3" key="1">
    <citation type="journal article" date="2019" name="Int. J. Syst. Evol. Microbiol.">
        <title>The Global Catalogue of Microorganisms (GCM) 10K type strain sequencing project: providing services to taxonomists for standard genome sequencing and annotation.</title>
        <authorList>
            <consortium name="The Broad Institute Genomics Platform"/>
            <consortium name="The Broad Institute Genome Sequencing Center for Infectious Disease"/>
            <person name="Wu L."/>
            <person name="Ma J."/>
        </authorList>
    </citation>
    <scope>NUCLEOTIDE SEQUENCE [LARGE SCALE GENOMIC DNA]</scope>
    <source>
        <strain evidence="2 3">JCM 15628</strain>
    </source>
</reference>
<evidence type="ECO:0000313" key="2">
    <source>
        <dbReference type="EMBL" id="GAA1979771.1"/>
    </source>
</evidence>
<feature type="compositionally biased region" description="Low complexity" evidence="1">
    <location>
        <begin position="76"/>
        <end position="108"/>
    </location>
</feature>
<name>A0ABN2S3K1_9MICO</name>
<keyword evidence="3" id="KW-1185">Reference proteome</keyword>
<sequence length="127" mass="13015">MSVRFNAPPGWPAPPEAWAPHDDWMPDPGWPTPPRGWTFWTLADEATEPVAATVGDAYGTDRGSWLASLRARASSSATQPAALAEAPAGVSAGAPSGASGEASDAADAPHGEWALDGLLTSVGRVEP</sequence>